<dbReference type="CDD" id="cd00093">
    <property type="entry name" value="HTH_XRE"/>
    <property type="match status" value="1"/>
</dbReference>
<dbReference type="AlphaFoldDB" id="A0A7W4IA11"/>
<dbReference type="Pfam" id="PF01381">
    <property type="entry name" value="HTH_3"/>
    <property type="match status" value="1"/>
</dbReference>
<evidence type="ECO:0000313" key="2">
    <source>
        <dbReference type="EMBL" id="MBB2158975.1"/>
    </source>
</evidence>
<feature type="domain" description="HTH cro/C1-type" evidence="1">
    <location>
        <begin position="15"/>
        <end position="68"/>
    </location>
</feature>
<accession>A0A7W4IA11</accession>
<dbReference type="InterPro" id="IPR010982">
    <property type="entry name" value="Lambda_DNA-bd_dom_sf"/>
</dbReference>
<sequence>MIKLTTQFEFRYVAKARRQSLGMSQARLAELSGQTRNWVIAFERGHTSVELGRALAVMSALGIVVGDISTEAAAQEQQGPSRFAITMEKHRKSFLDEEFQ</sequence>
<proteinExistence type="predicted"/>
<dbReference type="RefSeq" id="WP_182995846.1">
    <property type="nucleotide sequence ID" value="NZ_JABEQJ010000002.1"/>
</dbReference>
<comment type="caution">
    <text evidence="2">The sequence shown here is derived from an EMBL/GenBank/DDBJ whole genome shotgun (WGS) entry which is preliminary data.</text>
</comment>
<dbReference type="EMBL" id="JABEQJ010000002">
    <property type="protein sequence ID" value="MBB2158975.1"/>
    <property type="molecule type" value="Genomic_DNA"/>
</dbReference>
<dbReference type="SMART" id="SM00530">
    <property type="entry name" value="HTH_XRE"/>
    <property type="match status" value="1"/>
</dbReference>
<gene>
    <name evidence="2" type="ORF">HLH48_02095</name>
</gene>
<protein>
    <submittedName>
        <fullName evidence="2">Helix-turn-helix domain-containing protein</fullName>
    </submittedName>
</protein>
<dbReference type="PROSITE" id="PS50943">
    <property type="entry name" value="HTH_CROC1"/>
    <property type="match status" value="1"/>
</dbReference>
<dbReference type="Proteomes" id="UP000589085">
    <property type="component" value="Unassembled WGS sequence"/>
</dbReference>
<name>A0A7W4IA11_9PROT</name>
<dbReference type="Gene3D" id="1.10.260.40">
    <property type="entry name" value="lambda repressor-like DNA-binding domains"/>
    <property type="match status" value="1"/>
</dbReference>
<dbReference type="GO" id="GO:0003677">
    <property type="term" value="F:DNA binding"/>
    <property type="evidence" value="ECO:0007669"/>
    <property type="project" value="InterPro"/>
</dbReference>
<dbReference type="SUPFAM" id="SSF47413">
    <property type="entry name" value="lambda repressor-like DNA-binding domains"/>
    <property type="match status" value="1"/>
</dbReference>
<evidence type="ECO:0000313" key="3">
    <source>
        <dbReference type="Proteomes" id="UP000589085"/>
    </source>
</evidence>
<evidence type="ECO:0000259" key="1">
    <source>
        <dbReference type="PROSITE" id="PS50943"/>
    </source>
</evidence>
<reference evidence="2 3" key="1">
    <citation type="submission" date="2020-04" db="EMBL/GenBank/DDBJ databases">
        <title>Description of novel Gluconacetobacter.</title>
        <authorList>
            <person name="Sombolestani A."/>
        </authorList>
    </citation>
    <scope>NUCLEOTIDE SEQUENCE [LARGE SCALE GENOMIC DNA]</scope>
    <source>
        <strain evidence="2 3">LMG 19747</strain>
    </source>
</reference>
<dbReference type="InterPro" id="IPR001387">
    <property type="entry name" value="Cro/C1-type_HTH"/>
</dbReference>
<organism evidence="2 3">
    <name type="scientific">Gluconacetobacter sacchari</name>
    <dbReference type="NCBI Taxonomy" id="92759"/>
    <lineage>
        <taxon>Bacteria</taxon>
        <taxon>Pseudomonadati</taxon>
        <taxon>Pseudomonadota</taxon>
        <taxon>Alphaproteobacteria</taxon>
        <taxon>Acetobacterales</taxon>
        <taxon>Acetobacteraceae</taxon>
        <taxon>Gluconacetobacter</taxon>
    </lineage>
</organism>